<evidence type="ECO:0000256" key="3">
    <source>
        <dbReference type="ARBA" id="ARBA00022448"/>
    </source>
</evidence>
<evidence type="ECO:0000256" key="2">
    <source>
        <dbReference type="ARBA" id="ARBA00005695"/>
    </source>
</evidence>
<gene>
    <name evidence="8" type="ORF">G9H71_18210</name>
</gene>
<keyword evidence="3" id="KW-0813">Transport</keyword>
<dbReference type="InterPro" id="IPR039424">
    <property type="entry name" value="SBP_5"/>
</dbReference>
<dbReference type="SUPFAM" id="SSF53850">
    <property type="entry name" value="Periplasmic binding protein-like II"/>
    <property type="match status" value="1"/>
</dbReference>
<evidence type="ECO:0000256" key="5">
    <source>
        <dbReference type="SAM" id="MobiDB-lite"/>
    </source>
</evidence>
<keyword evidence="4 6" id="KW-0732">Signal</keyword>
<evidence type="ECO:0000259" key="7">
    <source>
        <dbReference type="Pfam" id="PF00496"/>
    </source>
</evidence>
<comment type="caution">
    <text evidence="8">The sequence shown here is derived from an EMBL/GenBank/DDBJ whole genome shotgun (WGS) entry which is preliminary data.</text>
</comment>
<feature type="region of interest" description="Disordered" evidence="5">
    <location>
        <begin position="30"/>
        <end position="51"/>
    </location>
</feature>
<evidence type="ECO:0000313" key="9">
    <source>
        <dbReference type="Proteomes" id="UP000800981"/>
    </source>
</evidence>
<evidence type="ECO:0000256" key="4">
    <source>
        <dbReference type="ARBA" id="ARBA00022729"/>
    </source>
</evidence>
<dbReference type="EMBL" id="JAANNP010000049">
    <property type="protein sequence ID" value="NHC15720.1"/>
    <property type="molecule type" value="Genomic_DNA"/>
</dbReference>
<dbReference type="PANTHER" id="PTHR30290:SF10">
    <property type="entry name" value="PERIPLASMIC OLIGOPEPTIDE-BINDING PROTEIN-RELATED"/>
    <property type="match status" value="1"/>
</dbReference>
<dbReference type="PIRSF" id="PIRSF002741">
    <property type="entry name" value="MppA"/>
    <property type="match status" value="1"/>
</dbReference>
<proteinExistence type="inferred from homology"/>
<evidence type="ECO:0000256" key="1">
    <source>
        <dbReference type="ARBA" id="ARBA00004196"/>
    </source>
</evidence>
<dbReference type="PANTHER" id="PTHR30290">
    <property type="entry name" value="PERIPLASMIC BINDING COMPONENT OF ABC TRANSPORTER"/>
    <property type="match status" value="1"/>
</dbReference>
<evidence type="ECO:0000256" key="6">
    <source>
        <dbReference type="SAM" id="SignalP"/>
    </source>
</evidence>
<protein>
    <submittedName>
        <fullName evidence="8">ABC transporter substrate-binding protein</fullName>
    </submittedName>
</protein>
<dbReference type="Pfam" id="PF00496">
    <property type="entry name" value="SBP_bac_5"/>
    <property type="match status" value="1"/>
</dbReference>
<dbReference type="Proteomes" id="UP000800981">
    <property type="component" value="Unassembled WGS sequence"/>
</dbReference>
<name>A0ABX0H178_9ACTN</name>
<feature type="chain" id="PRO_5047032678" evidence="6">
    <location>
        <begin position="24"/>
        <end position="535"/>
    </location>
</feature>
<comment type="similarity">
    <text evidence="2">Belongs to the bacterial solute-binding protein 5 family.</text>
</comment>
<dbReference type="RefSeq" id="WP_166284210.1">
    <property type="nucleotide sequence ID" value="NZ_JAANNP010000049.1"/>
</dbReference>
<comment type="subcellular location">
    <subcellularLocation>
        <location evidence="1">Cell envelope</location>
    </subcellularLocation>
</comment>
<dbReference type="PROSITE" id="PS51257">
    <property type="entry name" value="PROKAR_LIPOPROTEIN"/>
    <property type="match status" value="1"/>
</dbReference>
<evidence type="ECO:0000313" key="8">
    <source>
        <dbReference type="EMBL" id="NHC15720.1"/>
    </source>
</evidence>
<dbReference type="Gene3D" id="3.10.105.10">
    <property type="entry name" value="Dipeptide-binding Protein, Domain 3"/>
    <property type="match status" value="1"/>
</dbReference>
<sequence length="535" mass="57654">MRSRAWRSAALAAGLVASLGLTACGGDDDDTGGDAAATPQASGGAGSSTESVVLGTTDTVTSTDPAGAYDLGSWTLIYNLYQNLMKIQPGSATPVPDAAESCDFTSPTVYTCKLKSGLKFSNGSDLTSEDVKASFDRMVAIEDDSGPSSLFANLKSTAAPDPATVTMTLNNPDATWPFVLTTGAGAIVDSEVYPADELLPSDQAVGSGPYKLSTFTSGQQAVFEPNESYAGDIELKNNGFIVQYYTEASALKLAIEEGDVDVAYRSLAPTDIEDLRGESDQGVQVVEGNGTEIRYLTFQVNQAPSDNKAVRQAIAQLIDRQAIADQAYDGTVTPLYSMIPQGLDFHTEAFQEKYGEPDVEKAKALLGGASTPVDITLWYTPTHYGPNAADEITEIQRQLEESGLFKVTIENTEWQQYQTDYKAGTYPLYQLGWFPDFPDPDNYSAPFLDGKGGYFNNGYENPRLTELIAQEQGSTEESERQAAFEEIQKITAEDVPVLPIWQGKQIAAVRDGVTGVQDTFDPSFTFRFWLVSKQG</sequence>
<dbReference type="InterPro" id="IPR030678">
    <property type="entry name" value="Peptide/Ni-bd"/>
</dbReference>
<organism evidence="8 9">
    <name type="scientific">Motilibacter deserti</name>
    <dbReference type="NCBI Taxonomy" id="2714956"/>
    <lineage>
        <taxon>Bacteria</taxon>
        <taxon>Bacillati</taxon>
        <taxon>Actinomycetota</taxon>
        <taxon>Actinomycetes</taxon>
        <taxon>Motilibacterales</taxon>
        <taxon>Motilibacteraceae</taxon>
        <taxon>Motilibacter</taxon>
    </lineage>
</organism>
<dbReference type="Gene3D" id="3.40.190.10">
    <property type="entry name" value="Periplasmic binding protein-like II"/>
    <property type="match status" value="1"/>
</dbReference>
<dbReference type="CDD" id="cd08519">
    <property type="entry name" value="PBP2_NikA_DppA_OppA_like_20"/>
    <property type="match status" value="1"/>
</dbReference>
<dbReference type="Gene3D" id="3.90.76.10">
    <property type="entry name" value="Dipeptide-binding Protein, Domain 1"/>
    <property type="match status" value="1"/>
</dbReference>
<dbReference type="InterPro" id="IPR000914">
    <property type="entry name" value="SBP_5_dom"/>
</dbReference>
<feature type="domain" description="Solute-binding protein family 5" evidence="7">
    <location>
        <begin position="93"/>
        <end position="453"/>
    </location>
</feature>
<accession>A0ABX0H178</accession>
<feature type="signal peptide" evidence="6">
    <location>
        <begin position="1"/>
        <end position="23"/>
    </location>
</feature>
<reference evidence="8 9" key="1">
    <citation type="submission" date="2020-03" db="EMBL/GenBank/DDBJ databases">
        <title>Two novel Motilibacter sp.</title>
        <authorList>
            <person name="Liu S."/>
        </authorList>
    </citation>
    <scope>NUCLEOTIDE SEQUENCE [LARGE SCALE GENOMIC DNA]</scope>
    <source>
        <strain evidence="8 9">E257</strain>
    </source>
</reference>
<keyword evidence="9" id="KW-1185">Reference proteome</keyword>